<organism evidence="2 3">
    <name type="scientific">Cellulophaga fucicola</name>
    <dbReference type="NCBI Taxonomy" id="76595"/>
    <lineage>
        <taxon>Bacteria</taxon>
        <taxon>Pseudomonadati</taxon>
        <taxon>Bacteroidota</taxon>
        <taxon>Flavobacteriia</taxon>
        <taxon>Flavobacteriales</taxon>
        <taxon>Flavobacteriaceae</taxon>
        <taxon>Cellulophaga</taxon>
    </lineage>
</organism>
<feature type="transmembrane region" description="Helical" evidence="1">
    <location>
        <begin position="12"/>
        <end position="28"/>
    </location>
</feature>
<gene>
    <name evidence="2" type="ORF">SAMN05660313_02594</name>
</gene>
<reference evidence="3" key="1">
    <citation type="submission" date="2016-11" db="EMBL/GenBank/DDBJ databases">
        <authorList>
            <person name="Varghese N."/>
            <person name="Submissions S."/>
        </authorList>
    </citation>
    <scope>NUCLEOTIDE SEQUENCE [LARGE SCALE GENOMIC DNA]</scope>
    <source>
        <strain evidence="3">DSM 24786</strain>
    </source>
</reference>
<proteinExistence type="predicted"/>
<dbReference type="EMBL" id="FPIY01000003">
    <property type="protein sequence ID" value="SFW57533.1"/>
    <property type="molecule type" value="Genomic_DNA"/>
</dbReference>
<sequence length="44" mass="5483">MIKLFSNILKWILIILFFPLSLIFIAYYKQKKEKSTYWEKEEPK</sequence>
<evidence type="ECO:0000256" key="1">
    <source>
        <dbReference type="SAM" id="Phobius"/>
    </source>
</evidence>
<keyword evidence="1" id="KW-0472">Membrane</keyword>
<keyword evidence="3" id="KW-1185">Reference proteome</keyword>
<dbReference type="AlphaFoldDB" id="A0A1K1QCS4"/>
<evidence type="ECO:0000313" key="3">
    <source>
        <dbReference type="Proteomes" id="UP000183257"/>
    </source>
</evidence>
<evidence type="ECO:0000313" key="2">
    <source>
        <dbReference type="EMBL" id="SFW57533.1"/>
    </source>
</evidence>
<accession>A0A1K1QCS4</accession>
<dbReference type="STRING" id="76595.SAMN05660313_02594"/>
<protein>
    <submittedName>
        <fullName evidence="2">Uncharacterized protein</fullName>
    </submittedName>
</protein>
<keyword evidence="1" id="KW-1133">Transmembrane helix</keyword>
<name>A0A1K1QCS4_9FLAO</name>
<keyword evidence="1" id="KW-0812">Transmembrane</keyword>
<dbReference type="Proteomes" id="UP000183257">
    <property type="component" value="Unassembled WGS sequence"/>
</dbReference>